<accession>A0ABD2Y8R9</accession>
<proteinExistence type="predicted"/>
<organism evidence="1 2">
    <name type="scientific">Cinchona calisaya</name>
    <dbReference type="NCBI Taxonomy" id="153742"/>
    <lineage>
        <taxon>Eukaryota</taxon>
        <taxon>Viridiplantae</taxon>
        <taxon>Streptophyta</taxon>
        <taxon>Embryophyta</taxon>
        <taxon>Tracheophyta</taxon>
        <taxon>Spermatophyta</taxon>
        <taxon>Magnoliopsida</taxon>
        <taxon>eudicotyledons</taxon>
        <taxon>Gunneridae</taxon>
        <taxon>Pentapetalae</taxon>
        <taxon>asterids</taxon>
        <taxon>lamiids</taxon>
        <taxon>Gentianales</taxon>
        <taxon>Rubiaceae</taxon>
        <taxon>Cinchonoideae</taxon>
        <taxon>Cinchoneae</taxon>
        <taxon>Cinchona</taxon>
    </lineage>
</organism>
<evidence type="ECO:0000313" key="1">
    <source>
        <dbReference type="EMBL" id="KAL3502210.1"/>
    </source>
</evidence>
<sequence length="154" mass="15784">MPIQNTSRAAGFTTAFSPVVLVHAALHNTVMISLSFVRALCVVGRITLAKQNSSKDASTMLGKGVTPFGAASHATATSSKMIRNAAAACADDESMAVADQEFANAAVAPEVVDDHAATHLSYCSNHELSSAAAIGPKIQHFVATAMGKNKTAAA</sequence>
<dbReference type="AlphaFoldDB" id="A0ABD2Y8R9"/>
<protein>
    <submittedName>
        <fullName evidence="1">Uncharacterized protein</fullName>
    </submittedName>
</protein>
<name>A0ABD2Y8R9_9GENT</name>
<dbReference type="Proteomes" id="UP001630127">
    <property type="component" value="Unassembled WGS sequence"/>
</dbReference>
<dbReference type="EMBL" id="JBJUIK010000015">
    <property type="protein sequence ID" value="KAL3502210.1"/>
    <property type="molecule type" value="Genomic_DNA"/>
</dbReference>
<comment type="caution">
    <text evidence="1">The sequence shown here is derived from an EMBL/GenBank/DDBJ whole genome shotgun (WGS) entry which is preliminary data.</text>
</comment>
<reference evidence="1 2" key="1">
    <citation type="submission" date="2024-11" db="EMBL/GenBank/DDBJ databases">
        <title>A near-complete genome assembly of Cinchona calisaya.</title>
        <authorList>
            <person name="Lian D.C."/>
            <person name="Zhao X.W."/>
            <person name="Wei L."/>
        </authorList>
    </citation>
    <scope>NUCLEOTIDE SEQUENCE [LARGE SCALE GENOMIC DNA]</scope>
    <source>
        <tissue evidence="1">Nenye</tissue>
    </source>
</reference>
<keyword evidence="2" id="KW-1185">Reference proteome</keyword>
<gene>
    <name evidence="1" type="ORF">ACH5RR_036659</name>
</gene>
<evidence type="ECO:0000313" key="2">
    <source>
        <dbReference type="Proteomes" id="UP001630127"/>
    </source>
</evidence>